<proteinExistence type="predicted"/>
<dbReference type="PANTHER" id="PTHR11439:SF470">
    <property type="entry name" value="CYSTEINE-RICH RLK (RECEPTOR-LIKE PROTEIN KINASE) 8"/>
    <property type="match status" value="1"/>
</dbReference>
<keyword evidence="2" id="KW-1185">Reference proteome</keyword>
<evidence type="ECO:0000313" key="2">
    <source>
        <dbReference type="Proteomes" id="UP000250235"/>
    </source>
</evidence>
<name>A0A2Z7C966_9LAMI</name>
<organism evidence="1 2">
    <name type="scientific">Dorcoceras hygrometricum</name>
    <dbReference type="NCBI Taxonomy" id="472368"/>
    <lineage>
        <taxon>Eukaryota</taxon>
        <taxon>Viridiplantae</taxon>
        <taxon>Streptophyta</taxon>
        <taxon>Embryophyta</taxon>
        <taxon>Tracheophyta</taxon>
        <taxon>Spermatophyta</taxon>
        <taxon>Magnoliopsida</taxon>
        <taxon>eudicotyledons</taxon>
        <taxon>Gunneridae</taxon>
        <taxon>Pentapetalae</taxon>
        <taxon>asterids</taxon>
        <taxon>lamiids</taxon>
        <taxon>Lamiales</taxon>
        <taxon>Gesneriaceae</taxon>
        <taxon>Didymocarpoideae</taxon>
        <taxon>Trichosporeae</taxon>
        <taxon>Loxocarpinae</taxon>
        <taxon>Dorcoceras</taxon>
    </lineage>
</organism>
<evidence type="ECO:0000313" key="1">
    <source>
        <dbReference type="EMBL" id="KZV43069.1"/>
    </source>
</evidence>
<reference evidence="1 2" key="1">
    <citation type="journal article" date="2015" name="Proc. Natl. Acad. Sci. U.S.A.">
        <title>The resurrection genome of Boea hygrometrica: A blueprint for survival of dehydration.</title>
        <authorList>
            <person name="Xiao L."/>
            <person name="Yang G."/>
            <person name="Zhang L."/>
            <person name="Yang X."/>
            <person name="Zhao S."/>
            <person name="Ji Z."/>
            <person name="Zhou Q."/>
            <person name="Hu M."/>
            <person name="Wang Y."/>
            <person name="Chen M."/>
            <person name="Xu Y."/>
            <person name="Jin H."/>
            <person name="Xiao X."/>
            <person name="Hu G."/>
            <person name="Bao F."/>
            <person name="Hu Y."/>
            <person name="Wan P."/>
            <person name="Li L."/>
            <person name="Deng X."/>
            <person name="Kuang T."/>
            <person name="Xiang C."/>
            <person name="Zhu J.K."/>
            <person name="Oliver M.J."/>
            <person name="He Y."/>
        </authorList>
    </citation>
    <scope>NUCLEOTIDE SEQUENCE [LARGE SCALE GENOMIC DNA]</scope>
    <source>
        <strain evidence="2">cv. XS01</strain>
    </source>
</reference>
<accession>A0A2Z7C966</accession>
<dbReference type="OrthoDB" id="1715754at2759"/>
<dbReference type="PANTHER" id="PTHR11439">
    <property type="entry name" value="GAG-POL-RELATED RETROTRANSPOSON"/>
    <property type="match status" value="1"/>
</dbReference>
<dbReference type="GO" id="GO:0016301">
    <property type="term" value="F:kinase activity"/>
    <property type="evidence" value="ECO:0007669"/>
    <property type="project" value="UniProtKB-KW"/>
</dbReference>
<dbReference type="AlphaFoldDB" id="A0A2Z7C966"/>
<sequence>MHDPSTQHIKAARRILQYLKGNPGKGIFLGRYDRKIIEVFTYADWVRSIMDRRSTMGYWGNLVT</sequence>
<protein>
    <submittedName>
        <fullName evidence="1">Cysteine-rich RLK (Receptor-like protein kinase) 8</fullName>
    </submittedName>
</protein>
<dbReference type="Proteomes" id="UP000250235">
    <property type="component" value="Unassembled WGS sequence"/>
</dbReference>
<keyword evidence="1" id="KW-0675">Receptor</keyword>
<keyword evidence="1" id="KW-0808">Transferase</keyword>
<keyword evidence="1" id="KW-0418">Kinase</keyword>
<dbReference type="EMBL" id="KQ998209">
    <property type="protein sequence ID" value="KZV43069.1"/>
    <property type="molecule type" value="Genomic_DNA"/>
</dbReference>
<gene>
    <name evidence="1" type="ORF">F511_04461</name>
</gene>